<dbReference type="PANTHER" id="PTHR43178:SF5">
    <property type="entry name" value="LIPOAMIDE ACYLTRANSFERASE COMPONENT OF BRANCHED-CHAIN ALPHA-KETO ACID DEHYDROGENASE COMPLEX, MITOCHONDRIAL"/>
    <property type="match status" value="1"/>
</dbReference>
<evidence type="ECO:0000256" key="1">
    <source>
        <dbReference type="ARBA" id="ARBA00001938"/>
    </source>
</evidence>
<dbReference type="InterPro" id="IPR001078">
    <property type="entry name" value="2-oxoacid_DH_actylTfrase"/>
</dbReference>
<protein>
    <submittedName>
        <fullName evidence="5">2-oxo acid dehydrogenase subunit E2</fullName>
    </submittedName>
</protein>
<evidence type="ECO:0000313" key="5">
    <source>
        <dbReference type="EMBL" id="MCZ4548643.1"/>
    </source>
</evidence>
<name>A0ABT4MNR1_GORRU</name>
<dbReference type="InterPro" id="IPR023213">
    <property type="entry name" value="CAT-like_dom_sf"/>
</dbReference>
<keyword evidence="6" id="KW-1185">Reference proteome</keyword>
<feature type="domain" description="2-oxoacid dehydrogenase acyltransferase catalytic" evidence="4">
    <location>
        <begin position="20"/>
        <end position="239"/>
    </location>
</feature>
<dbReference type="EMBL" id="JAPWIE010000001">
    <property type="protein sequence ID" value="MCZ4548643.1"/>
    <property type="molecule type" value="Genomic_DNA"/>
</dbReference>
<dbReference type="RefSeq" id="WP_301569136.1">
    <property type="nucleotide sequence ID" value="NZ_JAPWIE010000001.1"/>
</dbReference>
<accession>A0ABT4MNR1</accession>
<dbReference type="SUPFAM" id="SSF52777">
    <property type="entry name" value="CoA-dependent acyltransferases"/>
    <property type="match status" value="1"/>
</dbReference>
<dbReference type="PANTHER" id="PTHR43178">
    <property type="entry name" value="DIHYDROLIPOAMIDE ACETYLTRANSFERASE COMPONENT OF PYRUVATE DEHYDROGENASE COMPLEX"/>
    <property type="match status" value="1"/>
</dbReference>
<reference evidence="5" key="1">
    <citation type="submission" date="2022-12" db="EMBL/GenBank/DDBJ databases">
        <authorList>
            <person name="Krivoruchko A.V."/>
            <person name="Elkin A."/>
        </authorList>
    </citation>
    <scope>NUCLEOTIDE SEQUENCE</scope>
    <source>
        <strain evidence="5">IEGM 1388</strain>
    </source>
</reference>
<proteinExistence type="predicted"/>
<comment type="cofactor">
    <cofactor evidence="1">
        <name>(R)-lipoate</name>
        <dbReference type="ChEBI" id="CHEBI:83088"/>
    </cofactor>
</comment>
<sequence>MSTADTGAVTLPPGYEDVPHTVERLRARRRAIARNLTAAAAIPSLTADMQFDLTQLLAVRAAWDCGPKPSVLAFLAKASVASLDDHPDLNATYGERELIRWSTVNLGVAVDAPGGLVVPVIRDAHTLTVTQIAEAIRDLATRARAKELALTDLEAGTFTLSNPGAVAPSLRAEALLNPPQVALLGLPGMRRIPVVVDDNGAERIEARSVLAPSLTFDHRALDGGTVLRYLDSVREKVEGWRAADYLAAP</sequence>
<evidence type="ECO:0000313" key="6">
    <source>
        <dbReference type="Proteomes" id="UP001067235"/>
    </source>
</evidence>
<gene>
    <name evidence="5" type="ORF">O4213_01520</name>
</gene>
<evidence type="ECO:0000259" key="4">
    <source>
        <dbReference type="Pfam" id="PF00198"/>
    </source>
</evidence>
<keyword evidence="3" id="KW-0012">Acyltransferase</keyword>
<organism evidence="5 6">
    <name type="scientific">Gordonia rubripertincta</name>
    <name type="common">Rhodococcus corallinus</name>
    <dbReference type="NCBI Taxonomy" id="36822"/>
    <lineage>
        <taxon>Bacteria</taxon>
        <taxon>Bacillati</taxon>
        <taxon>Actinomycetota</taxon>
        <taxon>Actinomycetes</taxon>
        <taxon>Mycobacteriales</taxon>
        <taxon>Gordoniaceae</taxon>
        <taxon>Gordonia</taxon>
    </lineage>
</organism>
<dbReference type="InterPro" id="IPR050743">
    <property type="entry name" value="2-oxoacid_DH_E2_comp"/>
</dbReference>
<dbReference type="Gene3D" id="3.30.559.10">
    <property type="entry name" value="Chloramphenicol acetyltransferase-like domain"/>
    <property type="match status" value="1"/>
</dbReference>
<keyword evidence="2" id="KW-0808">Transferase</keyword>
<evidence type="ECO:0000256" key="3">
    <source>
        <dbReference type="ARBA" id="ARBA00023315"/>
    </source>
</evidence>
<dbReference type="Proteomes" id="UP001067235">
    <property type="component" value="Unassembled WGS sequence"/>
</dbReference>
<comment type="caution">
    <text evidence="5">The sequence shown here is derived from an EMBL/GenBank/DDBJ whole genome shotgun (WGS) entry which is preliminary data.</text>
</comment>
<evidence type="ECO:0000256" key="2">
    <source>
        <dbReference type="ARBA" id="ARBA00022679"/>
    </source>
</evidence>
<dbReference type="Pfam" id="PF00198">
    <property type="entry name" value="2-oxoacid_dh"/>
    <property type="match status" value="1"/>
</dbReference>